<organism evidence="1 2">
    <name type="scientific">Pseudoalteromonas holothuriae</name>
    <dbReference type="NCBI Taxonomy" id="2963714"/>
    <lineage>
        <taxon>Bacteria</taxon>
        <taxon>Pseudomonadati</taxon>
        <taxon>Pseudomonadota</taxon>
        <taxon>Gammaproteobacteria</taxon>
        <taxon>Alteromonadales</taxon>
        <taxon>Pseudoalteromonadaceae</taxon>
        <taxon>Pseudoalteromonas</taxon>
    </lineage>
</organism>
<accession>A0ABN8UKV1</accession>
<evidence type="ECO:0000313" key="2">
    <source>
        <dbReference type="Proteomes" id="UP001152485"/>
    </source>
</evidence>
<protein>
    <submittedName>
        <fullName evidence="1">Uncharacterized protein</fullName>
    </submittedName>
</protein>
<comment type="caution">
    <text evidence="1">The sequence shown here is derived from an EMBL/GenBank/DDBJ whole genome shotgun (WGS) entry which is preliminary data.</text>
</comment>
<dbReference type="EMBL" id="CAMAPD010000007">
    <property type="protein sequence ID" value="CAH9058462.1"/>
    <property type="molecule type" value="Genomic_DNA"/>
</dbReference>
<sequence>MNIDLKNSLVMALVGAAITSAGFLAKDHFDAENKKEKFVFELHKKLYDDGAASIKNVNKAYSKLFGLYGESYGLTPAELSEKHEAFKNALEKYSDYIDELERYGTTNQVAVAKNHIDWLWGIYAELDLQLKKSRRVLNRAKELLLIEDVDSDLFKFVSEALDSEVEQLVRNENRIYYTIGWFKKPVVNGIEQYLNYQFRDALGIQATNDMANAINTIPQLSDKSNNFKFKEKLLPFMFAEGRAFQAPTLEYEGDLSFFKDKNAVLAQNLKLKFIAAAIENDQNLQDTLKERKFSAEKS</sequence>
<evidence type="ECO:0000313" key="1">
    <source>
        <dbReference type="EMBL" id="CAH9058462.1"/>
    </source>
</evidence>
<gene>
    <name evidence="1" type="ORF">PSECIP111951_01881</name>
</gene>
<dbReference type="RefSeq" id="WP_261593041.1">
    <property type="nucleotide sequence ID" value="NZ_CAMAPD010000007.1"/>
</dbReference>
<proteinExistence type="predicted"/>
<dbReference type="Proteomes" id="UP001152485">
    <property type="component" value="Unassembled WGS sequence"/>
</dbReference>
<name>A0ABN8UKV1_9GAMM</name>
<reference evidence="1 2" key="1">
    <citation type="submission" date="2022-07" db="EMBL/GenBank/DDBJ databases">
        <authorList>
            <person name="Criscuolo A."/>
        </authorList>
    </citation>
    <scope>NUCLEOTIDE SEQUENCE [LARGE SCALE GENOMIC DNA]</scope>
    <source>
        <strain evidence="2">CIP 111951</strain>
    </source>
</reference>